<accession>A0AA86Q6D5</accession>
<dbReference type="EMBL" id="CATOUU010000838">
    <property type="protein sequence ID" value="CAI9953249.1"/>
    <property type="molecule type" value="Genomic_DNA"/>
</dbReference>
<dbReference type="InterPro" id="IPR017943">
    <property type="entry name" value="Bactericidal_perm-incr_a/b_dom"/>
</dbReference>
<gene>
    <name evidence="2" type="ORF">HINF_LOCUS27573</name>
    <name evidence="1" type="ORF">HINF_LOCUS40894</name>
</gene>
<evidence type="ECO:0000313" key="3">
    <source>
        <dbReference type="Proteomes" id="UP001642409"/>
    </source>
</evidence>
<dbReference type="GO" id="GO:0008289">
    <property type="term" value="F:lipid binding"/>
    <property type="evidence" value="ECO:0007669"/>
    <property type="project" value="InterPro"/>
</dbReference>
<protein>
    <submittedName>
        <fullName evidence="1">BPI-like protein</fullName>
    </submittedName>
    <submittedName>
        <fullName evidence="2">BPI-like_protein</fullName>
    </submittedName>
</protein>
<evidence type="ECO:0000313" key="1">
    <source>
        <dbReference type="EMBL" id="CAI9953249.1"/>
    </source>
</evidence>
<proteinExistence type="predicted"/>
<dbReference type="SUPFAM" id="SSF55394">
    <property type="entry name" value="Bactericidal permeability-increasing protein, BPI"/>
    <property type="match status" value="1"/>
</dbReference>
<reference evidence="1" key="1">
    <citation type="submission" date="2023-06" db="EMBL/GenBank/DDBJ databases">
        <authorList>
            <person name="Kurt Z."/>
        </authorList>
    </citation>
    <scope>NUCLEOTIDE SEQUENCE</scope>
</reference>
<dbReference type="AlphaFoldDB" id="A0AA86Q6D5"/>
<sequence>MLVLTVIQQRHCELNFPRNLNIFDTAQFVSTKTAATSRYALCYVNDFIDYVYNIKIPNISVAVNFGIKFEFTMCDIKISNINIPDISIMLNNDEVVLNLINIDLEMTILKTILKSTVDQNSCPGHIIVENLFARAEYESLKIQLEGGNGFLLQSVINIIIDLIQDDISKTVKQIVVDQVVALINTVFEDGRIQKPYLNYENIIKDARYTSGVQIGNGYLSLLQSGYTYEKFNLQDEYMKRQYLNEKYITLNKFNGDIQFGVHVECFNNIYYIFHKYNNLYSTQMYQVTIAPQMVFMNTVAYIKIQVIINQSIVDVELLGTPIYDDRRDIEVGTLYFIYQQYQAASLDVNIDLLQIQKMVVDQMNFVSKNSGFQFSYTHLVDIRKMQYSIDPVEQIIRLIGDIPSGCGK</sequence>
<dbReference type="EMBL" id="CAXDID020000086">
    <property type="protein sequence ID" value="CAL6020552.1"/>
    <property type="molecule type" value="Genomic_DNA"/>
</dbReference>
<dbReference type="Proteomes" id="UP001642409">
    <property type="component" value="Unassembled WGS sequence"/>
</dbReference>
<reference evidence="2 3" key="2">
    <citation type="submission" date="2024-07" db="EMBL/GenBank/DDBJ databases">
        <authorList>
            <person name="Akdeniz Z."/>
        </authorList>
    </citation>
    <scope>NUCLEOTIDE SEQUENCE [LARGE SCALE GENOMIC DNA]</scope>
</reference>
<keyword evidence="3" id="KW-1185">Reference proteome</keyword>
<name>A0AA86Q6D5_9EUKA</name>
<evidence type="ECO:0000313" key="2">
    <source>
        <dbReference type="EMBL" id="CAL6020552.1"/>
    </source>
</evidence>
<comment type="caution">
    <text evidence="1">The sequence shown here is derived from an EMBL/GenBank/DDBJ whole genome shotgun (WGS) entry which is preliminary data.</text>
</comment>
<organism evidence="1">
    <name type="scientific">Hexamita inflata</name>
    <dbReference type="NCBI Taxonomy" id="28002"/>
    <lineage>
        <taxon>Eukaryota</taxon>
        <taxon>Metamonada</taxon>
        <taxon>Diplomonadida</taxon>
        <taxon>Hexamitidae</taxon>
        <taxon>Hexamitinae</taxon>
        <taxon>Hexamita</taxon>
    </lineage>
</organism>